<dbReference type="Proteomes" id="UP001212085">
    <property type="component" value="Chromosome"/>
</dbReference>
<dbReference type="GO" id="GO:0005737">
    <property type="term" value="C:cytoplasm"/>
    <property type="evidence" value="ECO:0007669"/>
    <property type="project" value="UniProtKB-SubCell"/>
</dbReference>
<comment type="subcellular location">
    <subcellularLocation>
        <location evidence="4">Cytoplasm</location>
    </subcellularLocation>
</comment>
<dbReference type="GeneID" id="99637165"/>
<comment type="similarity">
    <text evidence="4">Belongs to the SprT family.</text>
</comment>
<accession>A0A6N7X654</accession>
<feature type="binding site" evidence="4">
    <location>
        <position position="68"/>
    </location>
    <ligand>
        <name>Zn(2+)</name>
        <dbReference type="ChEBI" id="CHEBI:29105"/>
    </ligand>
</feature>
<evidence type="ECO:0000256" key="3">
    <source>
        <dbReference type="ARBA" id="ARBA00022833"/>
    </source>
</evidence>
<dbReference type="EMBL" id="CP114883">
    <property type="protein sequence ID" value="WBB05972.1"/>
    <property type="molecule type" value="Genomic_DNA"/>
</dbReference>
<keyword evidence="1 4" id="KW-0963">Cytoplasm</keyword>
<dbReference type="RefSeq" id="WP_167829299.1">
    <property type="nucleotide sequence ID" value="NZ_BRXN01000010.1"/>
</dbReference>
<dbReference type="AlphaFoldDB" id="A0A6N7X654"/>
<comment type="cofactor">
    <cofactor evidence="4">
        <name>Zn(2+)</name>
        <dbReference type="ChEBI" id="CHEBI:29105"/>
    </cofactor>
    <text evidence="4">Binds 1 zinc ion.</text>
</comment>
<name>A0A6N7X654_STRAY</name>
<dbReference type="InterPro" id="IPR023524">
    <property type="entry name" value="Uncharacterised_SprT-like"/>
</dbReference>
<evidence type="ECO:0000313" key="8">
    <source>
        <dbReference type="Proteomes" id="UP000471052"/>
    </source>
</evidence>
<sequence>MNLTDFVKAVSQEDFGKSFNHVAVWNTKLRSSGGRFFPADGHLDFNPKIYDTFGLDVFRKIVRHELCHYHLYFAGKGYKHADADFKDLLKAVDGLRYAPSLSQNAPANHYRCQQCGQDYHRKRRINTQKYRCGRCQGKLLMIK</sequence>
<evidence type="ECO:0000256" key="2">
    <source>
        <dbReference type="ARBA" id="ARBA00022723"/>
    </source>
</evidence>
<dbReference type="GO" id="GO:0006950">
    <property type="term" value="P:response to stress"/>
    <property type="evidence" value="ECO:0007669"/>
    <property type="project" value="UniProtKB-ARBA"/>
</dbReference>
<feature type="active site" evidence="4">
    <location>
        <position position="65"/>
    </location>
</feature>
<protein>
    <recommendedName>
        <fullName evidence="4">Protein SprT-like</fullName>
    </recommendedName>
</protein>
<keyword evidence="9" id="KW-1185">Reference proteome</keyword>
<evidence type="ECO:0000256" key="4">
    <source>
        <dbReference type="HAMAP-Rule" id="MF_00745"/>
    </source>
</evidence>
<dbReference type="Pfam" id="PF10263">
    <property type="entry name" value="SprT-like"/>
    <property type="match status" value="1"/>
</dbReference>
<organism evidence="6 8">
    <name type="scientific">Streptococcus alactolyticus</name>
    <dbReference type="NCBI Taxonomy" id="29389"/>
    <lineage>
        <taxon>Bacteria</taxon>
        <taxon>Bacillati</taxon>
        <taxon>Bacillota</taxon>
        <taxon>Bacilli</taxon>
        <taxon>Lactobacillales</taxon>
        <taxon>Streptococcaceae</taxon>
        <taxon>Streptococcus</taxon>
    </lineage>
</organism>
<dbReference type="EMBL" id="VUNP01000021">
    <property type="protein sequence ID" value="MST53904.1"/>
    <property type="molecule type" value="Genomic_DNA"/>
</dbReference>
<gene>
    <name evidence="6" type="ORF">FYJ82_05805</name>
    <name evidence="7" type="ORF">O6R09_06675</name>
</gene>
<evidence type="ECO:0000259" key="5">
    <source>
        <dbReference type="SMART" id="SM00731"/>
    </source>
</evidence>
<keyword evidence="2 4" id="KW-0479">Metal-binding</keyword>
<dbReference type="NCBIfam" id="NF003339">
    <property type="entry name" value="PRK04351.1"/>
    <property type="match status" value="1"/>
</dbReference>
<proteinExistence type="inferred from homology"/>
<dbReference type="InterPro" id="IPR006640">
    <property type="entry name" value="SprT-like_domain"/>
</dbReference>
<reference evidence="7 9" key="2">
    <citation type="submission" date="2022-12" db="EMBL/GenBank/DDBJ databases">
        <title>Streptococcus alactolyticus LGM, complete genome.</title>
        <authorList>
            <person name="Liu Z."/>
            <person name="Mu C."/>
            <person name="Zhu W."/>
        </authorList>
    </citation>
    <scope>NUCLEOTIDE SEQUENCE [LARGE SCALE GENOMIC DNA]</scope>
    <source>
        <strain evidence="7 9">LGM</strain>
    </source>
</reference>
<dbReference type="HAMAP" id="MF_00745">
    <property type="entry name" value="SprT_like"/>
    <property type="match status" value="1"/>
</dbReference>
<evidence type="ECO:0000313" key="7">
    <source>
        <dbReference type="EMBL" id="WBB05972.1"/>
    </source>
</evidence>
<evidence type="ECO:0000313" key="6">
    <source>
        <dbReference type="EMBL" id="MST53904.1"/>
    </source>
</evidence>
<reference evidence="6 8" key="1">
    <citation type="submission" date="2019-08" db="EMBL/GenBank/DDBJ databases">
        <title>In-depth cultivation of the pig gut microbiome towards novel bacterial diversity and tailored functional studies.</title>
        <authorList>
            <person name="Wylensek D."/>
            <person name="Hitch T.C.A."/>
            <person name="Clavel T."/>
        </authorList>
    </citation>
    <scope>NUCLEOTIDE SEQUENCE [LARGE SCALE GENOMIC DNA]</scope>
    <source>
        <strain evidence="6 8">BL-178-WT-3A</strain>
    </source>
</reference>
<evidence type="ECO:0000313" key="9">
    <source>
        <dbReference type="Proteomes" id="UP001212085"/>
    </source>
</evidence>
<dbReference type="GO" id="GO:0008270">
    <property type="term" value="F:zinc ion binding"/>
    <property type="evidence" value="ECO:0007669"/>
    <property type="project" value="UniProtKB-UniRule"/>
</dbReference>
<dbReference type="Proteomes" id="UP000471052">
    <property type="component" value="Unassembled WGS sequence"/>
</dbReference>
<keyword evidence="3 4" id="KW-0862">Zinc</keyword>
<dbReference type="SMART" id="SM00731">
    <property type="entry name" value="SprT"/>
    <property type="match status" value="1"/>
</dbReference>
<feature type="domain" description="SprT-like" evidence="5">
    <location>
        <begin position="1"/>
        <end position="142"/>
    </location>
</feature>
<evidence type="ECO:0000256" key="1">
    <source>
        <dbReference type="ARBA" id="ARBA00022490"/>
    </source>
</evidence>
<feature type="binding site" evidence="4">
    <location>
        <position position="64"/>
    </location>
    <ligand>
        <name>Zn(2+)</name>
        <dbReference type="ChEBI" id="CHEBI:29105"/>
    </ligand>
</feature>
<dbReference type="InterPro" id="IPR035240">
    <property type="entry name" value="SprT_Zn_ribbon"/>
</dbReference>
<dbReference type="Pfam" id="PF17283">
    <property type="entry name" value="Zn_ribbon_SprT"/>
    <property type="match status" value="1"/>
</dbReference>